<keyword evidence="4 12" id="KW-0479">Metal-binding</keyword>
<feature type="binding site" evidence="12">
    <location>
        <position position="278"/>
    </location>
    <ligand>
        <name>[4Fe-4S] cluster</name>
        <dbReference type="ChEBI" id="CHEBI:49883"/>
        <label>2</label>
        <note>4Fe-4S-substrate</note>
    </ligand>
</feature>
<keyword evidence="2 12" id="KW-0004">4Fe-4S</keyword>
<dbReference type="Proteomes" id="UP000550401">
    <property type="component" value="Unassembled WGS sequence"/>
</dbReference>
<name>A0A839F5X6_9GAMM</name>
<dbReference type="Gene3D" id="3.20.20.70">
    <property type="entry name" value="Aldolase class I"/>
    <property type="match status" value="1"/>
</dbReference>
<dbReference type="GO" id="GO:0061799">
    <property type="term" value="F:cyclic pyranopterin monophosphate synthase activity"/>
    <property type="evidence" value="ECO:0007669"/>
    <property type="project" value="TreeGrafter"/>
</dbReference>
<protein>
    <recommendedName>
        <fullName evidence="1 12">GTP 3',8-cyclase</fullName>
        <ecNumber evidence="1 12">4.1.99.22</ecNumber>
    </recommendedName>
    <alternativeName>
        <fullName evidence="12">Molybdenum cofactor biosynthesis protein A</fullName>
    </alternativeName>
</protein>
<dbReference type="GO" id="GO:0051539">
    <property type="term" value="F:4 iron, 4 sulfur cluster binding"/>
    <property type="evidence" value="ECO:0007669"/>
    <property type="project" value="UniProtKB-UniRule"/>
</dbReference>
<evidence type="ECO:0000256" key="7">
    <source>
        <dbReference type="ARBA" id="ARBA00023014"/>
    </source>
</evidence>
<dbReference type="SMART" id="SM00729">
    <property type="entry name" value="Elp3"/>
    <property type="match status" value="1"/>
</dbReference>
<dbReference type="SUPFAM" id="SSF102114">
    <property type="entry name" value="Radical SAM enzymes"/>
    <property type="match status" value="1"/>
</dbReference>
<feature type="binding site" evidence="12">
    <location>
        <position position="41"/>
    </location>
    <ligand>
        <name>[4Fe-4S] cluster</name>
        <dbReference type="ChEBI" id="CHEBI:49883"/>
        <label>1</label>
        <note>4Fe-4S-S-AdoMet</note>
    </ligand>
</feature>
<comment type="similarity">
    <text evidence="12">Belongs to the radical SAM superfamily. MoaA family.</text>
</comment>
<feature type="binding site" evidence="12">
    <location>
        <position position="139"/>
    </location>
    <ligand>
        <name>S-adenosyl-L-methionine</name>
        <dbReference type="ChEBI" id="CHEBI:59789"/>
    </ligand>
</feature>
<keyword evidence="9 12" id="KW-0501">Molybdenum cofactor biosynthesis</keyword>
<dbReference type="CDD" id="cd01335">
    <property type="entry name" value="Radical_SAM"/>
    <property type="match status" value="1"/>
</dbReference>
<evidence type="ECO:0000259" key="13">
    <source>
        <dbReference type="PROSITE" id="PS51918"/>
    </source>
</evidence>
<evidence type="ECO:0000256" key="2">
    <source>
        <dbReference type="ARBA" id="ARBA00022485"/>
    </source>
</evidence>
<keyword evidence="3 12" id="KW-0949">S-adenosyl-L-methionine</keyword>
<feature type="binding site" evidence="12">
    <location>
        <position position="37"/>
    </location>
    <ligand>
        <name>[4Fe-4S] cluster</name>
        <dbReference type="ChEBI" id="CHEBI:49883"/>
        <label>1</label>
        <note>4Fe-4S-S-AdoMet</note>
    </ligand>
</feature>
<comment type="catalytic activity">
    <reaction evidence="11 12">
        <text>GTP + AH2 + S-adenosyl-L-methionine = (8S)-3',8-cyclo-7,8-dihydroguanosine 5'-triphosphate + 5'-deoxyadenosine + L-methionine + A + H(+)</text>
        <dbReference type="Rhea" id="RHEA:49576"/>
        <dbReference type="ChEBI" id="CHEBI:13193"/>
        <dbReference type="ChEBI" id="CHEBI:15378"/>
        <dbReference type="ChEBI" id="CHEBI:17319"/>
        <dbReference type="ChEBI" id="CHEBI:17499"/>
        <dbReference type="ChEBI" id="CHEBI:37565"/>
        <dbReference type="ChEBI" id="CHEBI:57844"/>
        <dbReference type="ChEBI" id="CHEBI:59789"/>
        <dbReference type="ChEBI" id="CHEBI:131766"/>
        <dbReference type="EC" id="4.1.99.22"/>
    </reaction>
</comment>
<feature type="binding site" evidence="12">
    <location>
        <position position="115"/>
    </location>
    <ligand>
        <name>GTP</name>
        <dbReference type="ChEBI" id="CHEBI:37565"/>
    </ligand>
</feature>
<gene>
    <name evidence="12" type="primary">moaA</name>
    <name evidence="14" type="ORF">FHW12_003184</name>
</gene>
<dbReference type="GO" id="GO:1904047">
    <property type="term" value="F:S-adenosyl-L-methionine binding"/>
    <property type="evidence" value="ECO:0007669"/>
    <property type="project" value="UniProtKB-UniRule"/>
</dbReference>
<dbReference type="Pfam" id="PF04055">
    <property type="entry name" value="Radical_SAM"/>
    <property type="match status" value="1"/>
</dbReference>
<feature type="binding site" evidence="12">
    <location>
        <position position="88"/>
    </location>
    <ligand>
        <name>S-adenosyl-L-methionine</name>
        <dbReference type="ChEBI" id="CHEBI:59789"/>
    </ligand>
</feature>
<evidence type="ECO:0000256" key="11">
    <source>
        <dbReference type="ARBA" id="ARBA00048697"/>
    </source>
</evidence>
<evidence type="ECO:0000256" key="8">
    <source>
        <dbReference type="ARBA" id="ARBA00023134"/>
    </source>
</evidence>
<proteinExistence type="inferred from homology"/>
<feature type="binding site" evidence="12">
    <location>
        <position position="292"/>
    </location>
    <ligand>
        <name>[4Fe-4S] cluster</name>
        <dbReference type="ChEBI" id="CHEBI:49883"/>
        <label>2</label>
        <note>4Fe-4S-substrate</note>
    </ligand>
</feature>
<evidence type="ECO:0000256" key="1">
    <source>
        <dbReference type="ARBA" id="ARBA00012167"/>
    </source>
</evidence>
<dbReference type="PROSITE" id="PS01305">
    <property type="entry name" value="MOAA_NIFB_PQQE"/>
    <property type="match status" value="1"/>
</dbReference>
<dbReference type="AlphaFoldDB" id="A0A839F5X6"/>
<keyword evidence="7 12" id="KW-0411">Iron-sulfur</keyword>
<feature type="domain" description="Radical SAM core" evidence="13">
    <location>
        <begin position="21"/>
        <end position="241"/>
    </location>
</feature>
<feature type="binding site" evidence="12">
    <location>
        <position position="177"/>
    </location>
    <ligand>
        <name>GTP</name>
        <dbReference type="ChEBI" id="CHEBI:37565"/>
    </ligand>
</feature>
<dbReference type="SFLD" id="SFLDG01067">
    <property type="entry name" value="SPASM/twitch_domain_containing"/>
    <property type="match status" value="1"/>
</dbReference>
<accession>A0A839F5X6</accession>
<dbReference type="GO" id="GO:0005525">
    <property type="term" value="F:GTP binding"/>
    <property type="evidence" value="ECO:0007669"/>
    <property type="project" value="UniProtKB-UniRule"/>
</dbReference>
<evidence type="ECO:0000313" key="14">
    <source>
        <dbReference type="EMBL" id="MBA8888948.1"/>
    </source>
</evidence>
<feature type="binding site" evidence="12">
    <location>
        <begin position="280"/>
        <end position="282"/>
    </location>
    <ligand>
        <name>GTP</name>
        <dbReference type="ChEBI" id="CHEBI:37565"/>
    </ligand>
</feature>
<keyword evidence="8 12" id="KW-0342">GTP-binding</keyword>
<keyword evidence="10 12" id="KW-0456">Lyase</keyword>
<evidence type="ECO:0000256" key="9">
    <source>
        <dbReference type="ARBA" id="ARBA00023150"/>
    </source>
</evidence>
<evidence type="ECO:0000256" key="3">
    <source>
        <dbReference type="ARBA" id="ARBA00022691"/>
    </source>
</evidence>
<comment type="cofactor">
    <cofactor evidence="12">
        <name>[4Fe-4S] cluster</name>
        <dbReference type="ChEBI" id="CHEBI:49883"/>
    </cofactor>
    <text evidence="12">Binds 2 [4Fe-4S] clusters. Binds 1 [4Fe-4S] cluster coordinated with 3 cysteines and an exchangeable S-adenosyl-L-methionine and 1 [4Fe-4S] cluster coordinated with 3 cysteines and the GTP-derived substrate.</text>
</comment>
<dbReference type="InterPro" id="IPR040064">
    <property type="entry name" value="MoaA-like"/>
</dbReference>
<dbReference type="PROSITE" id="PS51918">
    <property type="entry name" value="RADICAL_SAM"/>
    <property type="match status" value="1"/>
</dbReference>
<dbReference type="InterPro" id="IPR006638">
    <property type="entry name" value="Elp3/MiaA/NifB-like_rSAM"/>
</dbReference>
<dbReference type="InterPro" id="IPR013483">
    <property type="entry name" value="MoaA"/>
</dbReference>
<feature type="binding site" evidence="12">
    <location>
        <position position="30"/>
    </location>
    <ligand>
        <name>GTP</name>
        <dbReference type="ChEBI" id="CHEBI:37565"/>
    </ligand>
</feature>
<dbReference type="SFLD" id="SFLDG01383">
    <property type="entry name" value="cyclic_pyranopterin_phosphate"/>
    <property type="match status" value="1"/>
</dbReference>
<dbReference type="CDD" id="cd21117">
    <property type="entry name" value="Twitch_MoaA"/>
    <property type="match status" value="1"/>
</dbReference>
<comment type="caution">
    <text evidence="14">The sequence shown here is derived from an EMBL/GenBank/DDBJ whole genome shotgun (WGS) entry which is preliminary data.</text>
</comment>
<evidence type="ECO:0000256" key="4">
    <source>
        <dbReference type="ARBA" id="ARBA00022723"/>
    </source>
</evidence>
<dbReference type="SFLD" id="SFLDG01386">
    <property type="entry name" value="main_SPASM_domain-containing"/>
    <property type="match status" value="1"/>
</dbReference>
<dbReference type="GO" id="GO:0006777">
    <property type="term" value="P:Mo-molybdopterin cofactor biosynthetic process"/>
    <property type="evidence" value="ECO:0007669"/>
    <property type="project" value="UniProtKB-UniRule"/>
</dbReference>
<dbReference type="InterPro" id="IPR000385">
    <property type="entry name" value="MoaA_NifB_PqqE_Fe-S-bd_CS"/>
</dbReference>
<dbReference type="EMBL" id="JACGXL010000005">
    <property type="protein sequence ID" value="MBA8888948.1"/>
    <property type="molecule type" value="Genomic_DNA"/>
</dbReference>
<evidence type="ECO:0000256" key="6">
    <source>
        <dbReference type="ARBA" id="ARBA00023004"/>
    </source>
</evidence>
<dbReference type="SFLD" id="SFLDS00029">
    <property type="entry name" value="Radical_SAM"/>
    <property type="match status" value="1"/>
</dbReference>
<comment type="pathway">
    <text evidence="12">Cofactor biosynthesis; molybdopterin biosynthesis.</text>
</comment>
<dbReference type="NCBIfam" id="TIGR02666">
    <property type="entry name" value="moaA"/>
    <property type="match status" value="1"/>
</dbReference>
<feature type="binding site" evidence="12">
    <location>
        <position position="44"/>
    </location>
    <ligand>
        <name>[4Fe-4S] cluster</name>
        <dbReference type="ChEBI" id="CHEBI:49883"/>
        <label>1</label>
        <note>4Fe-4S-S-AdoMet</note>
    </ligand>
</feature>
<keyword evidence="6 12" id="KW-0408">Iron</keyword>
<sequence>MGAPIPVRVESADQAASQLDRRGRRLRDLRISVIDRCNFRCPYCMPEDQYPRDHEFLGKAERLRFEEIERLARVFAGLGVHKLRLTGGEPLLRRELPVLVRTLARIPGIDDVALTTNGSLLAAHVDALREAGLGRITISLDTLDPGTFRAMSGGRGDVADVLAAIVAAERAGFAPLKINCVVMRGTNDGQVLDLLEHFRGSGHIVRLIEYMDVGTCNDWRRDLVVPSAELRARIAARWPLHELDPNYGGEVAQRWAFADGAGEIGFISSVSEPFCGDCSRARLSADGRLYTCLFAGTGCDLRTPLRTGADDATLAGLVGAVWNARDDRYSEARSEATLARRDRVEMYSIGG</sequence>
<comment type="subunit">
    <text evidence="12">Monomer and homodimer.</text>
</comment>
<evidence type="ECO:0000313" key="15">
    <source>
        <dbReference type="Proteomes" id="UP000550401"/>
    </source>
</evidence>
<dbReference type="PANTHER" id="PTHR22960">
    <property type="entry name" value="MOLYBDOPTERIN COFACTOR SYNTHESIS PROTEIN A"/>
    <property type="match status" value="1"/>
</dbReference>
<dbReference type="InterPro" id="IPR058240">
    <property type="entry name" value="rSAM_sf"/>
</dbReference>
<feature type="binding site" evidence="12">
    <location>
        <position position="43"/>
    </location>
    <ligand>
        <name>S-adenosyl-L-methionine</name>
        <dbReference type="ChEBI" id="CHEBI:59789"/>
    </ligand>
</feature>
<dbReference type="GO" id="GO:0046872">
    <property type="term" value="F:metal ion binding"/>
    <property type="evidence" value="ECO:0007669"/>
    <property type="project" value="UniProtKB-KW"/>
</dbReference>
<feature type="binding site" evidence="12">
    <location>
        <position position="211"/>
    </location>
    <ligand>
        <name>S-adenosyl-L-methionine</name>
        <dbReference type="ChEBI" id="CHEBI:59789"/>
    </ligand>
</feature>
<dbReference type="Pfam" id="PF06463">
    <property type="entry name" value="Mob_synth_C"/>
    <property type="match status" value="1"/>
</dbReference>
<feature type="binding site" evidence="12">
    <location>
        <position position="84"/>
    </location>
    <ligand>
        <name>GTP</name>
        <dbReference type="ChEBI" id="CHEBI:37565"/>
    </ligand>
</feature>
<dbReference type="EC" id="4.1.99.22" evidence="1 12"/>
<dbReference type="InterPro" id="IPR010505">
    <property type="entry name" value="MoaA_twitch"/>
</dbReference>
<organism evidence="14 15">
    <name type="scientific">Dokdonella fugitiva</name>
    <dbReference type="NCBI Taxonomy" id="328517"/>
    <lineage>
        <taxon>Bacteria</taxon>
        <taxon>Pseudomonadati</taxon>
        <taxon>Pseudomonadota</taxon>
        <taxon>Gammaproteobacteria</taxon>
        <taxon>Lysobacterales</taxon>
        <taxon>Rhodanobacteraceae</taxon>
        <taxon>Dokdonella</taxon>
    </lineage>
</organism>
<dbReference type="HAMAP" id="MF_01225_B">
    <property type="entry name" value="MoaA_B"/>
    <property type="match status" value="1"/>
</dbReference>
<dbReference type="GO" id="GO:0061798">
    <property type="term" value="F:GTP 3',8'-cyclase activity"/>
    <property type="evidence" value="ECO:0007669"/>
    <property type="project" value="UniProtKB-UniRule"/>
</dbReference>
<dbReference type="InterPro" id="IPR050105">
    <property type="entry name" value="MoCo_biosynth_MoaA/MoaC"/>
</dbReference>
<keyword evidence="5 12" id="KW-0547">Nucleotide-binding</keyword>
<dbReference type="PANTHER" id="PTHR22960:SF0">
    <property type="entry name" value="MOLYBDENUM COFACTOR BIOSYNTHESIS PROTEIN 1"/>
    <property type="match status" value="1"/>
</dbReference>
<evidence type="ECO:0000256" key="5">
    <source>
        <dbReference type="ARBA" id="ARBA00022741"/>
    </source>
</evidence>
<dbReference type="InterPro" id="IPR007197">
    <property type="entry name" value="rSAM"/>
</dbReference>
<reference evidence="14 15" key="1">
    <citation type="submission" date="2020-07" db="EMBL/GenBank/DDBJ databases">
        <title>Genomic Encyclopedia of Type Strains, Phase IV (KMG-V): Genome sequencing to study the core and pangenomes of soil and plant-associated prokaryotes.</title>
        <authorList>
            <person name="Whitman W."/>
        </authorList>
    </citation>
    <scope>NUCLEOTIDE SEQUENCE [LARGE SCALE GENOMIC DNA]</scope>
    <source>
        <strain evidence="14 15">RH2WT43</strain>
    </source>
</reference>
<evidence type="ECO:0000256" key="12">
    <source>
        <dbReference type="HAMAP-Rule" id="MF_01225"/>
    </source>
</evidence>
<evidence type="ECO:0000256" key="10">
    <source>
        <dbReference type="ARBA" id="ARBA00023239"/>
    </source>
</evidence>
<dbReference type="RefSeq" id="WP_182531992.1">
    <property type="nucleotide sequence ID" value="NZ_JACGXL010000005.1"/>
</dbReference>
<keyword evidence="15" id="KW-1185">Reference proteome</keyword>
<dbReference type="InterPro" id="IPR013785">
    <property type="entry name" value="Aldolase_TIM"/>
</dbReference>
<feature type="binding site" evidence="12">
    <location>
        <position position="275"/>
    </location>
    <ligand>
        <name>[4Fe-4S] cluster</name>
        <dbReference type="ChEBI" id="CHEBI:49883"/>
        <label>2</label>
        <note>4Fe-4S-substrate</note>
    </ligand>
</feature>
<comment type="function">
    <text evidence="12">Catalyzes the cyclization of GTP to (8S)-3',8-cyclo-7,8-dihydroguanosine 5'-triphosphate.</text>
</comment>
<dbReference type="UniPathway" id="UPA00344"/>